<evidence type="ECO:0000313" key="1">
    <source>
        <dbReference type="EMBL" id="VFK26937.1"/>
    </source>
</evidence>
<evidence type="ECO:0008006" key="4">
    <source>
        <dbReference type="Google" id="ProtNLM"/>
    </source>
</evidence>
<evidence type="ECO:0000313" key="2">
    <source>
        <dbReference type="EMBL" id="VFK31189.1"/>
    </source>
</evidence>
<accession>A0A451BAS0</accession>
<organism evidence="3">
    <name type="scientific">Candidatus Kentrum sp. MB</name>
    <dbReference type="NCBI Taxonomy" id="2138164"/>
    <lineage>
        <taxon>Bacteria</taxon>
        <taxon>Pseudomonadati</taxon>
        <taxon>Pseudomonadota</taxon>
        <taxon>Gammaproteobacteria</taxon>
        <taxon>Candidatus Kentrum</taxon>
    </lineage>
</organism>
<sequence>MIPVTLQPEPENFDVLVRQPGRRYLETVRKRNATPKFKGRNKHWKKASGALRKAYKRICAYTCVYLPQSPNSESDSGSADHFLPKSLYPELAYEWNNFRLAQSKVNSHKGDSTDVLDPFQVEAGWFVLDFPSCLVKAGLQLPQPMMDRINRTIDILKLNDDDTFVDRRYEIMSAYSDGEIALSSLEKRYPFLAVEIVRQGIEETASTLFKRRTMLSDHNAH</sequence>
<dbReference type="EMBL" id="CAADFQ010000021">
    <property type="protein sequence ID" value="VFK31189.1"/>
    <property type="molecule type" value="Genomic_DNA"/>
</dbReference>
<dbReference type="EMBL" id="CAADFO010000024">
    <property type="protein sequence ID" value="VFK26937.1"/>
    <property type="molecule type" value="Genomic_DNA"/>
</dbReference>
<proteinExistence type="predicted"/>
<evidence type="ECO:0000313" key="3">
    <source>
        <dbReference type="EMBL" id="VFK75383.1"/>
    </source>
</evidence>
<dbReference type="Gene3D" id="1.10.30.50">
    <property type="match status" value="1"/>
</dbReference>
<protein>
    <recommendedName>
        <fullName evidence="4">TIGR02646 family protein</fullName>
    </recommendedName>
</protein>
<reference evidence="3" key="1">
    <citation type="submission" date="2019-02" db="EMBL/GenBank/DDBJ databases">
        <authorList>
            <person name="Gruber-Vodicka R. H."/>
            <person name="Seah K. B. B."/>
        </authorList>
    </citation>
    <scope>NUCLEOTIDE SEQUENCE</scope>
    <source>
        <strain evidence="1">BECK_BZ197</strain>
        <strain evidence="3">BECK_BZ198</strain>
        <strain evidence="2">BECK_BZ199</strain>
    </source>
</reference>
<gene>
    <name evidence="1" type="ORF">BECKMB1821G_GA0114241_102417</name>
    <name evidence="3" type="ORF">BECKMB1821H_GA0114242_102117</name>
    <name evidence="2" type="ORF">BECKMB1821I_GA0114274_102116</name>
</gene>
<dbReference type="EMBL" id="CAADGH010000021">
    <property type="protein sequence ID" value="VFK75383.1"/>
    <property type="molecule type" value="Genomic_DNA"/>
</dbReference>
<name>A0A451BAS0_9GAMM</name>
<dbReference type="AlphaFoldDB" id="A0A451BAS0"/>